<reference evidence="2" key="1">
    <citation type="submission" date="2020-10" db="EMBL/GenBank/DDBJ databases">
        <authorList>
            <person name="Gilroy R."/>
        </authorList>
    </citation>
    <scope>NUCLEOTIDE SEQUENCE</scope>
    <source>
        <strain evidence="2">CHK152-2994</strain>
    </source>
</reference>
<protein>
    <submittedName>
        <fullName evidence="2">Type II secretion system protein</fullName>
    </submittedName>
</protein>
<evidence type="ECO:0000256" key="1">
    <source>
        <dbReference type="ARBA" id="ARBA00022481"/>
    </source>
</evidence>
<dbReference type="GO" id="GO:0015627">
    <property type="term" value="C:type II protein secretion system complex"/>
    <property type="evidence" value="ECO:0007669"/>
    <property type="project" value="InterPro"/>
</dbReference>
<proteinExistence type="predicted"/>
<dbReference type="InterPro" id="IPR012902">
    <property type="entry name" value="N_methyl_site"/>
</dbReference>
<dbReference type="Proteomes" id="UP000824139">
    <property type="component" value="Unassembled WGS sequence"/>
</dbReference>
<gene>
    <name evidence="2" type="ORF">IAD41_03540</name>
</gene>
<accession>A0A9D1FWA5</accession>
<reference evidence="2" key="2">
    <citation type="journal article" date="2021" name="PeerJ">
        <title>Extensive microbial diversity within the chicken gut microbiome revealed by metagenomics and culture.</title>
        <authorList>
            <person name="Gilroy R."/>
            <person name="Ravi A."/>
            <person name="Getino M."/>
            <person name="Pursley I."/>
            <person name="Horton D.L."/>
            <person name="Alikhan N.F."/>
            <person name="Baker D."/>
            <person name="Gharbi K."/>
            <person name="Hall N."/>
            <person name="Watson M."/>
            <person name="Adriaenssens E.M."/>
            <person name="Foster-Nyarko E."/>
            <person name="Jarju S."/>
            <person name="Secka A."/>
            <person name="Antonio M."/>
            <person name="Oren A."/>
            <person name="Chaudhuri R.R."/>
            <person name="La Ragione R."/>
            <person name="Hildebrand F."/>
            <person name="Pallen M.J."/>
        </authorList>
    </citation>
    <scope>NUCLEOTIDE SEQUENCE</scope>
    <source>
        <strain evidence="2">CHK152-2994</strain>
    </source>
</reference>
<organism evidence="2 3">
    <name type="scientific">Candidatus Scatenecus faecavium</name>
    <dbReference type="NCBI Taxonomy" id="2840915"/>
    <lineage>
        <taxon>Bacteria</taxon>
        <taxon>Candidatus Scatenecus</taxon>
    </lineage>
</organism>
<evidence type="ECO:0000313" key="3">
    <source>
        <dbReference type="Proteomes" id="UP000824139"/>
    </source>
</evidence>
<dbReference type="NCBIfam" id="TIGR02532">
    <property type="entry name" value="IV_pilin_GFxxxE"/>
    <property type="match status" value="1"/>
</dbReference>
<name>A0A9D1FWA5_9BACT</name>
<dbReference type="SUPFAM" id="SSF54523">
    <property type="entry name" value="Pili subunits"/>
    <property type="match status" value="1"/>
</dbReference>
<dbReference type="EMBL" id="DVJO01000078">
    <property type="protein sequence ID" value="HIS82661.1"/>
    <property type="molecule type" value="Genomic_DNA"/>
</dbReference>
<dbReference type="AlphaFoldDB" id="A0A9D1FWA5"/>
<dbReference type="GO" id="GO:0015628">
    <property type="term" value="P:protein secretion by the type II secretion system"/>
    <property type="evidence" value="ECO:0007669"/>
    <property type="project" value="InterPro"/>
</dbReference>
<dbReference type="InterPro" id="IPR000983">
    <property type="entry name" value="Bac_GSPG_pilin"/>
</dbReference>
<comment type="caution">
    <text evidence="2">The sequence shown here is derived from an EMBL/GenBank/DDBJ whole genome shotgun (WGS) entry which is preliminary data.</text>
</comment>
<dbReference type="Gene3D" id="3.30.700.10">
    <property type="entry name" value="Glycoprotein, Type 4 Pilin"/>
    <property type="match status" value="1"/>
</dbReference>
<sequence length="228" mass="25024">MKYVGFTLAEVLITLSIIGIVAAMTLPSVITNSRNKQLEAGLKKSYSVISQALEMYRAENGEPLKAGESIKIKPILMKYLHSVKDCGTGSFDPSACIPNYGVDNENNSTVYKIFNGKRLMSLQEFDDGQFVLNDGTLILLENMVGASSPLFISVDVNGYNKNPNRLGQDLFMFQIDNEGRLLPMGVEGTKYYNQNGAYCSASSSDSMNGAGCTYNALNDKDYFKNLPK</sequence>
<dbReference type="PRINTS" id="PR00813">
    <property type="entry name" value="BCTERIALGSPG"/>
</dbReference>
<dbReference type="InterPro" id="IPR045584">
    <property type="entry name" value="Pilin-like"/>
</dbReference>
<keyword evidence="1" id="KW-0488">Methylation</keyword>
<evidence type="ECO:0000313" key="2">
    <source>
        <dbReference type="EMBL" id="HIS82661.1"/>
    </source>
</evidence>